<accession>B4S8T1</accession>
<organism evidence="1 2">
    <name type="scientific">Prosthecochloris aestuarii (strain DSM 271 / SK 413)</name>
    <dbReference type="NCBI Taxonomy" id="290512"/>
    <lineage>
        <taxon>Bacteria</taxon>
        <taxon>Pseudomonadati</taxon>
        <taxon>Chlorobiota</taxon>
        <taxon>Chlorobiia</taxon>
        <taxon>Chlorobiales</taxon>
        <taxon>Chlorobiaceae</taxon>
        <taxon>Prosthecochloris</taxon>
    </lineage>
</organism>
<proteinExistence type="predicted"/>
<reference evidence="1" key="1">
    <citation type="submission" date="2008-06" db="EMBL/GenBank/DDBJ databases">
        <title>Complete sequence of chromosome of Prosthecochloris aestuarii DSM 271.</title>
        <authorList>
            <consortium name="US DOE Joint Genome Institute"/>
            <person name="Lucas S."/>
            <person name="Copeland A."/>
            <person name="Lapidus A."/>
            <person name="Glavina del Rio T."/>
            <person name="Dalin E."/>
            <person name="Tice H."/>
            <person name="Bruce D."/>
            <person name="Goodwin L."/>
            <person name="Pitluck S."/>
            <person name="Schmutz J."/>
            <person name="Larimer F."/>
            <person name="Land M."/>
            <person name="Hauser L."/>
            <person name="Kyrpides N."/>
            <person name="Anderson I."/>
            <person name="Liu Z."/>
            <person name="Li T."/>
            <person name="Zhao F."/>
            <person name="Overmann J."/>
            <person name="Bryant D.A."/>
            <person name="Richardson P."/>
        </authorList>
    </citation>
    <scope>NUCLEOTIDE SEQUENCE [LARGE SCALE GENOMIC DNA]</scope>
    <source>
        <strain evidence="1">DSM 271</strain>
    </source>
</reference>
<dbReference type="KEGG" id="paa:Paes_1448"/>
<dbReference type="AlphaFoldDB" id="B4S8T1"/>
<dbReference type="EMBL" id="CP001108">
    <property type="protein sequence ID" value="ACF46468.1"/>
    <property type="molecule type" value="Genomic_DNA"/>
</dbReference>
<keyword evidence="2" id="KW-1185">Reference proteome</keyword>
<sequence length="184" mass="21367">MTETQHALEFTSQPLPDVLQELQPSQQQKIINYIDNLVSAKTDGLDELYQAISMIVKYIPHFVVIPLMVEHIRPRIAAGVCQKMSVDQATGYANDLPLEYFSEVSRHIDHRLMAEILGKMKKHHAEKFIHYELQHHLIHLLDVASHLDDRMLKVVAKHVTLPEHNDDLVNHPHRTVIEKIRRMQ</sequence>
<dbReference type="Proteomes" id="UP000002725">
    <property type="component" value="Chromosome"/>
</dbReference>
<evidence type="ECO:0000313" key="2">
    <source>
        <dbReference type="Proteomes" id="UP000002725"/>
    </source>
</evidence>
<dbReference type="HOGENOM" id="CLU_1466980_0_0_10"/>
<protein>
    <submittedName>
        <fullName evidence="1">Uncharacterized protein</fullName>
    </submittedName>
</protein>
<dbReference type="eggNOG" id="ENOG5033NAF">
    <property type="taxonomic scope" value="Bacteria"/>
</dbReference>
<evidence type="ECO:0000313" key="1">
    <source>
        <dbReference type="EMBL" id="ACF46468.1"/>
    </source>
</evidence>
<dbReference type="RefSeq" id="WP_012506001.1">
    <property type="nucleotide sequence ID" value="NC_011059.1"/>
</dbReference>
<gene>
    <name evidence="1" type="ordered locus">Paes_1448</name>
</gene>
<name>B4S8T1_PROA2</name>